<dbReference type="InterPro" id="IPR003313">
    <property type="entry name" value="AraC-bd"/>
</dbReference>
<comment type="caution">
    <text evidence="5">The sequence shown here is derived from an EMBL/GenBank/DDBJ whole genome shotgun (WGS) entry which is preliminary data.</text>
</comment>
<protein>
    <recommendedName>
        <fullName evidence="4">HTH araC/xylS-type domain-containing protein</fullName>
    </recommendedName>
</protein>
<dbReference type="InterPro" id="IPR018060">
    <property type="entry name" value="HTH_AraC"/>
</dbReference>
<reference evidence="5 6" key="1">
    <citation type="submission" date="2014-09" db="EMBL/GenBank/DDBJ databases">
        <title>Butyrate-producing bacteria isolated from human gut.</title>
        <authorList>
            <person name="Zhang Q."/>
            <person name="Zhao L."/>
        </authorList>
    </citation>
    <scope>NUCLEOTIDE SEQUENCE [LARGE SCALE GENOMIC DNA]</scope>
    <source>
        <strain evidence="5 6">21</strain>
    </source>
</reference>
<dbReference type="Gene3D" id="1.10.10.60">
    <property type="entry name" value="Homeodomain-like"/>
    <property type="match status" value="2"/>
</dbReference>
<dbReference type="InterPro" id="IPR009057">
    <property type="entry name" value="Homeodomain-like_sf"/>
</dbReference>
<dbReference type="InterPro" id="IPR014710">
    <property type="entry name" value="RmlC-like_jellyroll"/>
</dbReference>
<evidence type="ECO:0000259" key="4">
    <source>
        <dbReference type="PROSITE" id="PS01124"/>
    </source>
</evidence>
<dbReference type="GO" id="GO:0043565">
    <property type="term" value="F:sequence-specific DNA binding"/>
    <property type="evidence" value="ECO:0007669"/>
    <property type="project" value="InterPro"/>
</dbReference>
<proteinExistence type="predicted"/>
<evidence type="ECO:0000313" key="6">
    <source>
        <dbReference type="Proteomes" id="UP000245288"/>
    </source>
</evidence>
<dbReference type="Pfam" id="PF12833">
    <property type="entry name" value="HTH_18"/>
    <property type="match status" value="1"/>
</dbReference>
<sequence>MEIIEIGRSKKLHYSFPEHQHGFWEILLNTNGNGVFLAEGKEYEFHPGTILVIPPYTPHQKKSNDGFLDRSVFLKNFRNIGRSGVKLFEDDERQTIARIFDLVEQFQYGETNQKGETEASITSVLGDLLYQVLVSYYNQSKKKDIRLEGVIELMNENVSNAEFELSKAIQSSGYSMGYFRKIFKEMTGQSPVNYFNSLRIGKAKSMFQQYGNSRTVKEIAYSCGFSDALYFSRVFRQLEGISPQQYIRTLKKEMTPEDIRLVKMDTPEEFLNDVSE</sequence>
<evidence type="ECO:0000313" key="5">
    <source>
        <dbReference type="EMBL" id="PWE86278.1"/>
    </source>
</evidence>
<dbReference type="AlphaFoldDB" id="A0A2V1JUX2"/>
<evidence type="ECO:0000256" key="3">
    <source>
        <dbReference type="ARBA" id="ARBA00023163"/>
    </source>
</evidence>
<dbReference type="InterPro" id="IPR037923">
    <property type="entry name" value="HTH-like"/>
</dbReference>
<evidence type="ECO:0000256" key="1">
    <source>
        <dbReference type="ARBA" id="ARBA00023015"/>
    </source>
</evidence>
<gene>
    <name evidence="5" type="ORF">LG34_11285</name>
</gene>
<evidence type="ECO:0000256" key="2">
    <source>
        <dbReference type="ARBA" id="ARBA00023125"/>
    </source>
</evidence>
<dbReference type="PANTHER" id="PTHR43280">
    <property type="entry name" value="ARAC-FAMILY TRANSCRIPTIONAL REGULATOR"/>
    <property type="match status" value="1"/>
</dbReference>
<dbReference type="RefSeq" id="WP_181369348.1">
    <property type="nucleotide sequence ID" value="NZ_JRFU01000121.1"/>
</dbReference>
<dbReference type="SUPFAM" id="SSF51215">
    <property type="entry name" value="Regulatory protein AraC"/>
    <property type="match status" value="1"/>
</dbReference>
<keyword evidence="2" id="KW-0238">DNA-binding</keyword>
<dbReference type="EMBL" id="JRFU01000121">
    <property type="protein sequence ID" value="PWE86278.1"/>
    <property type="molecule type" value="Genomic_DNA"/>
</dbReference>
<dbReference type="GO" id="GO:0003700">
    <property type="term" value="F:DNA-binding transcription factor activity"/>
    <property type="evidence" value="ECO:0007669"/>
    <property type="project" value="InterPro"/>
</dbReference>
<keyword evidence="3" id="KW-0804">Transcription</keyword>
<dbReference type="Gene3D" id="2.60.120.10">
    <property type="entry name" value="Jelly Rolls"/>
    <property type="match status" value="1"/>
</dbReference>
<dbReference type="Pfam" id="PF02311">
    <property type="entry name" value="AraC_binding"/>
    <property type="match status" value="1"/>
</dbReference>
<organism evidence="5 6">
    <name type="scientific">Eubacterium ramulus</name>
    <dbReference type="NCBI Taxonomy" id="39490"/>
    <lineage>
        <taxon>Bacteria</taxon>
        <taxon>Bacillati</taxon>
        <taxon>Bacillota</taxon>
        <taxon>Clostridia</taxon>
        <taxon>Eubacteriales</taxon>
        <taxon>Eubacteriaceae</taxon>
        <taxon>Eubacterium</taxon>
    </lineage>
</organism>
<dbReference type="SUPFAM" id="SSF46689">
    <property type="entry name" value="Homeodomain-like"/>
    <property type="match status" value="1"/>
</dbReference>
<keyword evidence="1" id="KW-0805">Transcription regulation</keyword>
<feature type="domain" description="HTH araC/xylS-type" evidence="4">
    <location>
        <begin position="148"/>
        <end position="249"/>
    </location>
</feature>
<keyword evidence="6" id="KW-1185">Reference proteome</keyword>
<dbReference type="InterPro" id="IPR020449">
    <property type="entry name" value="Tscrpt_reg_AraC-type_HTH"/>
</dbReference>
<dbReference type="PROSITE" id="PS01124">
    <property type="entry name" value="HTH_ARAC_FAMILY_2"/>
    <property type="match status" value="1"/>
</dbReference>
<dbReference type="PANTHER" id="PTHR43280:SF2">
    <property type="entry name" value="HTH-TYPE TRANSCRIPTIONAL REGULATOR EXSA"/>
    <property type="match status" value="1"/>
</dbReference>
<dbReference type="Proteomes" id="UP000245288">
    <property type="component" value="Unassembled WGS sequence"/>
</dbReference>
<accession>A0A2V1JUX2</accession>
<dbReference type="PRINTS" id="PR00032">
    <property type="entry name" value="HTHARAC"/>
</dbReference>
<name>A0A2V1JUX2_EUBRA</name>
<dbReference type="SMART" id="SM00342">
    <property type="entry name" value="HTH_ARAC"/>
    <property type="match status" value="1"/>
</dbReference>